<name>A0A645JMJ3_9ZZZZ</name>
<evidence type="ECO:0000313" key="1">
    <source>
        <dbReference type="EMBL" id="MPN64851.1"/>
    </source>
</evidence>
<reference evidence="1" key="1">
    <citation type="submission" date="2019-08" db="EMBL/GenBank/DDBJ databases">
        <authorList>
            <person name="Kucharzyk K."/>
            <person name="Murdoch R.W."/>
            <person name="Higgins S."/>
            <person name="Loffler F."/>
        </authorList>
    </citation>
    <scope>NUCLEOTIDE SEQUENCE</scope>
</reference>
<proteinExistence type="predicted"/>
<organism evidence="1">
    <name type="scientific">bioreactor metagenome</name>
    <dbReference type="NCBI Taxonomy" id="1076179"/>
    <lineage>
        <taxon>unclassified sequences</taxon>
        <taxon>metagenomes</taxon>
        <taxon>ecological metagenomes</taxon>
    </lineage>
</organism>
<gene>
    <name evidence="1" type="ORF">SDC9_212629</name>
</gene>
<comment type="caution">
    <text evidence="1">The sequence shown here is derived from an EMBL/GenBank/DDBJ whole genome shotgun (WGS) entry which is preliminary data.</text>
</comment>
<dbReference type="AlphaFoldDB" id="A0A645JMJ3"/>
<dbReference type="EMBL" id="VSSQ01146330">
    <property type="protein sequence ID" value="MPN64851.1"/>
    <property type="molecule type" value="Genomic_DNA"/>
</dbReference>
<protein>
    <submittedName>
        <fullName evidence="1">Uncharacterized protein</fullName>
    </submittedName>
</protein>
<sequence length="71" mass="7796">MNINEAITDDADDFIFALMLDLDIDHIDPGILDLPCNVLLKDLAFLCQDFAGFRINDVLSGDLPGNTGSQR</sequence>
<accession>A0A645JMJ3</accession>